<feature type="domain" description="NAD-dependent epimerase/dehydratase" evidence="2">
    <location>
        <begin position="4"/>
        <end position="239"/>
    </location>
</feature>
<dbReference type="InterPro" id="IPR001509">
    <property type="entry name" value="Epimerase_deHydtase"/>
</dbReference>
<evidence type="ECO:0000256" key="1">
    <source>
        <dbReference type="ARBA" id="ARBA00007637"/>
    </source>
</evidence>
<dbReference type="SUPFAM" id="SSF51735">
    <property type="entry name" value="NAD(P)-binding Rossmann-fold domains"/>
    <property type="match status" value="1"/>
</dbReference>
<evidence type="ECO:0000313" key="4">
    <source>
        <dbReference type="Proteomes" id="UP000076512"/>
    </source>
</evidence>
<name>A0A161X9K1_9NOCA</name>
<dbReference type="Gene3D" id="3.90.25.10">
    <property type="entry name" value="UDP-galactose 4-epimerase, domain 1"/>
    <property type="match status" value="1"/>
</dbReference>
<proteinExistence type="inferred from homology"/>
<dbReference type="Pfam" id="PF01370">
    <property type="entry name" value="Epimerase"/>
    <property type="match status" value="1"/>
</dbReference>
<comment type="similarity">
    <text evidence="1">Belongs to the NAD(P)-dependent epimerase/dehydratase family.</text>
</comment>
<accession>A0A161X9K1</accession>
<dbReference type="AlphaFoldDB" id="A0A161X9K1"/>
<dbReference type="Proteomes" id="UP000076512">
    <property type="component" value="Unassembled WGS sequence"/>
</dbReference>
<dbReference type="OrthoDB" id="9811425at2"/>
<evidence type="ECO:0000259" key="2">
    <source>
        <dbReference type="Pfam" id="PF01370"/>
    </source>
</evidence>
<dbReference type="RefSeq" id="WP_067578721.1">
    <property type="nucleotide sequence ID" value="NZ_JABMCZ010000002.1"/>
</dbReference>
<dbReference type="STRING" id="455432.AWN90_07020"/>
<keyword evidence="4" id="KW-1185">Reference proteome</keyword>
<organism evidence="3 4">
    <name type="scientific">Nocardia terpenica</name>
    <dbReference type="NCBI Taxonomy" id="455432"/>
    <lineage>
        <taxon>Bacteria</taxon>
        <taxon>Bacillati</taxon>
        <taxon>Actinomycetota</taxon>
        <taxon>Actinomycetes</taxon>
        <taxon>Mycobacteriales</taxon>
        <taxon>Nocardiaceae</taxon>
        <taxon>Nocardia</taxon>
    </lineage>
</organism>
<dbReference type="InterPro" id="IPR036291">
    <property type="entry name" value="NAD(P)-bd_dom_sf"/>
</dbReference>
<gene>
    <name evidence="3" type="ORF">AWN90_07020</name>
</gene>
<comment type="caution">
    <text evidence="3">The sequence shown here is derived from an EMBL/GenBank/DDBJ whole genome shotgun (WGS) entry which is preliminary data.</text>
</comment>
<dbReference type="PANTHER" id="PTHR43000">
    <property type="entry name" value="DTDP-D-GLUCOSE 4,6-DEHYDRATASE-RELATED"/>
    <property type="match status" value="1"/>
</dbReference>
<protein>
    <recommendedName>
        <fullName evidence="2">NAD-dependent epimerase/dehydratase domain-containing protein</fullName>
    </recommendedName>
</protein>
<dbReference type="EMBL" id="LWGR01000017">
    <property type="protein sequence ID" value="KZM69768.1"/>
    <property type="molecule type" value="Genomic_DNA"/>
</dbReference>
<evidence type="ECO:0000313" key="3">
    <source>
        <dbReference type="EMBL" id="KZM69768.1"/>
    </source>
</evidence>
<reference evidence="3 4" key="1">
    <citation type="submission" date="2016-04" db="EMBL/GenBank/DDBJ databases">
        <authorList>
            <person name="Evans L.H."/>
            <person name="Alamgir A."/>
            <person name="Owens N."/>
            <person name="Weber N.D."/>
            <person name="Virtaneva K."/>
            <person name="Barbian K."/>
            <person name="Babar A."/>
            <person name="Rosenke K."/>
        </authorList>
    </citation>
    <scope>NUCLEOTIDE SEQUENCE [LARGE SCALE GENOMIC DNA]</scope>
    <source>
        <strain evidence="3 4">IFM 0406</strain>
    </source>
</reference>
<sequence length="315" mass="33833">MANIVIPGASGFLGVNLLRRIHTDPAFADHEQLVCIDPLQYGVQKIPAQILNSPRVRFECCSIYTPGTLTRLAGPGDLVIHLAAEVNTAAHPQTAVLDNPLGYLQELVDARIGRLLFLSTADVYGVNNSDDLAETDPIHPVSIYAAAKAAFEAYLSAFHAREGLPVIVFRPVTIYGPDQYPGWLIPAAITRALAGQPIPLFGDGSARRDWIHVEDVCELLAAAALSGRDDVHGQTFNIGTGGEDTTLGVTRYIVDSIAHPDASIEFAPARPADPPRQVTTAVKARAVFGWAPHIPLREGLDRTIAAYRQPTSVQG</sequence>
<dbReference type="Gene3D" id="3.40.50.720">
    <property type="entry name" value="NAD(P)-binding Rossmann-like Domain"/>
    <property type="match status" value="1"/>
</dbReference>